<name>A0A1X6Z745_9RHOB</name>
<reference evidence="2 3" key="1">
    <citation type="submission" date="2017-03" db="EMBL/GenBank/DDBJ databases">
        <authorList>
            <person name="Afonso C.L."/>
            <person name="Miller P.J."/>
            <person name="Scott M.A."/>
            <person name="Spackman E."/>
            <person name="Goraichik I."/>
            <person name="Dimitrov K.M."/>
            <person name="Suarez D.L."/>
            <person name="Swayne D.E."/>
        </authorList>
    </citation>
    <scope>NUCLEOTIDE SEQUENCE [LARGE SCALE GENOMIC DNA]</scope>
    <source>
        <strain evidence="2 3">CECT 8625</strain>
    </source>
</reference>
<gene>
    <name evidence="2" type="ORF">ROJ8625_01925</name>
</gene>
<dbReference type="AlphaFoldDB" id="A0A1X6Z745"/>
<keyword evidence="1" id="KW-0812">Transmembrane</keyword>
<keyword evidence="3" id="KW-1185">Reference proteome</keyword>
<keyword evidence="1" id="KW-0472">Membrane</keyword>
<dbReference type="RefSeq" id="WP_085791643.1">
    <property type="nucleotide sequence ID" value="NZ_FWFK01000003.1"/>
</dbReference>
<proteinExistence type="predicted"/>
<organism evidence="2 3">
    <name type="scientific">Roseivivax jejudonensis</name>
    <dbReference type="NCBI Taxonomy" id="1529041"/>
    <lineage>
        <taxon>Bacteria</taxon>
        <taxon>Pseudomonadati</taxon>
        <taxon>Pseudomonadota</taxon>
        <taxon>Alphaproteobacteria</taxon>
        <taxon>Rhodobacterales</taxon>
        <taxon>Roseobacteraceae</taxon>
        <taxon>Roseivivax</taxon>
    </lineage>
</organism>
<evidence type="ECO:0000313" key="3">
    <source>
        <dbReference type="Proteomes" id="UP000193570"/>
    </source>
</evidence>
<evidence type="ECO:0000313" key="2">
    <source>
        <dbReference type="EMBL" id="SLN40796.1"/>
    </source>
</evidence>
<feature type="transmembrane region" description="Helical" evidence="1">
    <location>
        <begin position="21"/>
        <end position="42"/>
    </location>
</feature>
<accession>A0A1X6Z745</accession>
<sequence length="65" mass="6557">MTATDIFSAAGATRRHLHIDGGTIAAAATAVILLLGVLAMALEAPVPQEGALEWHGNVATRGAAH</sequence>
<evidence type="ECO:0000256" key="1">
    <source>
        <dbReference type="SAM" id="Phobius"/>
    </source>
</evidence>
<dbReference type="Proteomes" id="UP000193570">
    <property type="component" value="Unassembled WGS sequence"/>
</dbReference>
<keyword evidence="1" id="KW-1133">Transmembrane helix</keyword>
<dbReference type="EMBL" id="FWFK01000003">
    <property type="protein sequence ID" value="SLN40796.1"/>
    <property type="molecule type" value="Genomic_DNA"/>
</dbReference>
<protein>
    <submittedName>
        <fullName evidence="2">Uncharacterized protein</fullName>
    </submittedName>
</protein>